<evidence type="ECO:0000256" key="2">
    <source>
        <dbReference type="ARBA" id="ARBA00022723"/>
    </source>
</evidence>
<comment type="similarity">
    <text evidence="1">Belongs to the DinB family.</text>
</comment>
<dbReference type="Pfam" id="PF05163">
    <property type="entry name" value="DinB"/>
    <property type="match status" value="1"/>
</dbReference>
<accession>A0A172TX05</accession>
<keyword evidence="2 3" id="KW-0479">Metal-binding</keyword>
<evidence type="ECO:0000313" key="5">
    <source>
        <dbReference type="Proteomes" id="UP000077177"/>
    </source>
</evidence>
<dbReference type="Proteomes" id="UP000077177">
    <property type="component" value="Chromosome"/>
</dbReference>
<keyword evidence="5" id="KW-1185">Reference proteome</keyword>
<dbReference type="KEGG" id="fla:SY85_12865"/>
<dbReference type="RefSeq" id="WP_066405114.1">
    <property type="nucleotide sequence ID" value="NZ_CP011390.1"/>
</dbReference>
<protein>
    <submittedName>
        <fullName evidence="4">Damage-inducible protein DinB</fullName>
    </submittedName>
</protein>
<dbReference type="GO" id="GO:0046872">
    <property type="term" value="F:metal ion binding"/>
    <property type="evidence" value="ECO:0007669"/>
    <property type="project" value="UniProtKB-KW"/>
</dbReference>
<dbReference type="Gene3D" id="1.20.120.450">
    <property type="entry name" value="dinb family like domain"/>
    <property type="match status" value="1"/>
</dbReference>
<organism evidence="4 5">
    <name type="scientific">Flavisolibacter tropicus</name>
    <dbReference type="NCBI Taxonomy" id="1492898"/>
    <lineage>
        <taxon>Bacteria</taxon>
        <taxon>Pseudomonadati</taxon>
        <taxon>Bacteroidota</taxon>
        <taxon>Chitinophagia</taxon>
        <taxon>Chitinophagales</taxon>
        <taxon>Chitinophagaceae</taxon>
        <taxon>Flavisolibacter</taxon>
    </lineage>
</organism>
<sequence length="165" mass="18814">MNIIELISKEFEAEAVTTRKMLERVPADKLKWQPHPKSMTMEQLTVHIAELPSWISMALHTSELDFASQPYEPTIVNDTQDLLNVFEKSLADGRKALQEAKEEDLLPTWVLRNGDQIYATMTKYEVIRHSLSQTIHHRAQLGVYLRLLDIPIPGSYGPSADEPGF</sequence>
<dbReference type="InterPro" id="IPR034660">
    <property type="entry name" value="DinB/YfiT-like"/>
</dbReference>
<dbReference type="PATRIC" id="fig|1492898.3.peg.2773"/>
<dbReference type="InterPro" id="IPR007837">
    <property type="entry name" value="DinB"/>
</dbReference>
<dbReference type="AlphaFoldDB" id="A0A172TX05"/>
<name>A0A172TX05_9BACT</name>
<feature type="binding site" evidence="3">
    <location>
        <position position="47"/>
    </location>
    <ligand>
        <name>a divalent metal cation</name>
        <dbReference type="ChEBI" id="CHEBI:60240"/>
    </ligand>
</feature>
<dbReference type="EMBL" id="CP011390">
    <property type="protein sequence ID" value="ANE51267.1"/>
    <property type="molecule type" value="Genomic_DNA"/>
</dbReference>
<reference evidence="4 5" key="2">
    <citation type="journal article" date="2016" name="Int. J. Syst. Evol. Microbiol.">
        <title>Flavisolibacter tropicus sp. nov., isolated from tropical soil.</title>
        <authorList>
            <person name="Lee J.J."/>
            <person name="Kang M.S."/>
            <person name="Kim G.S."/>
            <person name="Lee C.S."/>
            <person name="Lim S."/>
            <person name="Lee J."/>
            <person name="Roh S.H."/>
            <person name="Kang H."/>
            <person name="Ha J.M."/>
            <person name="Bae S."/>
            <person name="Jung H.Y."/>
            <person name="Kim M.K."/>
        </authorList>
    </citation>
    <scope>NUCLEOTIDE SEQUENCE [LARGE SCALE GENOMIC DNA]</scope>
    <source>
        <strain evidence="4 5">LCS9</strain>
    </source>
</reference>
<evidence type="ECO:0000313" key="4">
    <source>
        <dbReference type="EMBL" id="ANE51267.1"/>
    </source>
</evidence>
<evidence type="ECO:0000256" key="3">
    <source>
        <dbReference type="PIRSR" id="PIRSR607837-1"/>
    </source>
</evidence>
<dbReference type="SUPFAM" id="SSF109854">
    <property type="entry name" value="DinB/YfiT-like putative metalloenzymes"/>
    <property type="match status" value="1"/>
</dbReference>
<reference evidence="5" key="1">
    <citation type="submission" date="2015-01" db="EMBL/GenBank/DDBJ databases">
        <title>Flavisolibacter sp./LCS9/ whole genome sequencing.</title>
        <authorList>
            <person name="Kim M.K."/>
            <person name="Srinivasan S."/>
            <person name="Lee J.-J."/>
        </authorList>
    </citation>
    <scope>NUCLEOTIDE SEQUENCE [LARGE SCALE GENOMIC DNA]</scope>
    <source>
        <strain evidence="5">LCS9</strain>
    </source>
</reference>
<proteinExistence type="inferred from homology"/>
<feature type="binding site" evidence="3">
    <location>
        <position position="137"/>
    </location>
    <ligand>
        <name>a divalent metal cation</name>
        <dbReference type="ChEBI" id="CHEBI:60240"/>
    </ligand>
</feature>
<dbReference type="OrthoDB" id="119432at2"/>
<gene>
    <name evidence="4" type="ORF">SY85_12865</name>
</gene>
<evidence type="ECO:0000256" key="1">
    <source>
        <dbReference type="ARBA" id="ARBA00008635"/>
    </source>
</evidence>